<feature type="domain" description="AB hydrolase-1" evidence="1">
    <location>
        <begin position="80"/>
        <end position="358"/>
    </location>
</feature>
<gene>
    <name evidence="2" type="ORF">SSPSH_003362</name>
</gene>
<dbReference type="Gene3D" id="3.40.50.1820">
    <property type="entry name" value="alpha/beta hydrolase"/>
    <property type="match status" value="1"/>
</dbReference>
<dbReference type="EMBL" id="AFNV02000028">
    <property type="protein sequence ID" value="ERJ17775.1"/>
    <property type="molecule type" value="Genomic_DNA"/>
</dbReference>
<dbReference type="InterPro" id="IPR051321">
    <property type="entry name" value="PHA/PHB_synthase"/>
</dbReference>
<dbReference type="InterPro" id="IPR000073">
    <property type="entry name" value="AB_hydrolase_1"/>
</dbReference>
<keyword evidence="2" id="KW-0808">Transferase</keyword>
<dbReference type="SUPFAM" id="SSF53474">
    <property type="entry name" value="alpha/beta-Hydrolases"/>
    <property type="match status" value="1"/>
</dbReference>
<dbReference type="Pfam" id="PF00561">
    <property type="entry name" value="Abhydrolase_1"/>
    <property type="match status" value="1"/>
</dbReference>
<evidence type="ECO:0000259" key="1">
    <source>
        <dbReference type="Pfam" id="PF00561"/>
    </source>
</evidence>
<evidence type="ECO:0000313" key="2">
    <source>
        <dbReference type="EMBL" id="ERJ17775.1"/>
    </source>
</evidence>
<evidence type="ECO:0000313" key="3">
    <source>
        <dbReference type="Proteomes" id="UP000006242"/>
    </source>
</evidence>
<sequence length="380" mass="41802">MFDRVRRYAHSVQTNAREALTNGRDWLANDPDLYQAERTPYRVIHRLGLMAVRYYPPLEESTIPVGDAVESVAAHEHAVPIVLVPPLAASTLIFDLLPQRSLVRYLRARGFAVYLIDWGEPGRNDAHLGVRDYALRLLPDALTAVRAHSGSPDVSLMAYCMGGLFALIYAGTGRDYGIRNIVTIASPIDMHDATLAARALRALNGPARLVRRHTSWRIHQIDPRLMHVPGWLNGVAFKLTNPIGSLTTYLSLLRGLGDREFVATHATFGRWMGDMLDYPGTLVQDFLVTLWIDNALASGTVRLGEVESDLASIDCPLLAIAGESDQLVGVASVRRIMALVTSEDRHFELAPGGHAGVFAGSEASAHTWRIAADWLAKRSD</sequence>
<keyword evidence="3" id="KW-1185">Reference proteome</keyword>
<dbReference type="eggNOG" id="COG3243">
    <property type="taxonomic scope" value="Bacteria"/>
</dbReference>
<reference evidence="2 3" key="1">
    <citation type="journal article" date="2011" name="J. Bacteriol.">
        <title>Genome sequence of Salinisphaera shabanensis, a gammaproteobacterium from the harsh, variable environment of the brine-seawater interface of the Shaban Deep in the Red Sea.</title>
        <authorList>
            <person name="Antunes A."/>
            <person name="Alam I."/>
            <person name="Bajic V.B."/>
            <person name="Stingl U."/>
        </authorList>
    </citation>
    <scope>NUCLEOTIDE SEQUENCE [LARGE SCALE GENOMIC DNA]</scope>
    <source>
        <strain evidence="2 3">E1L3A</strain>
    </source>
</reference>
<dbReference type="PANTHER" id="PTHR36837">
    <property type="entry name" value="POLY(3-HYDROXYALKANOATE) POLYMERASE SUBUNIT PHAC"/>
    <property type="match status" value="1"/>
</dbReference>
<dbReference type="InterPro" id="IPR029058">
    <property type="entry name" value="AB_hydrolase_fold"/>
</dbReference>
<name>U2EI67_9GAMM</name>
<dbReference type="RefSeq" id="WP_006914567.1">
    <property type="nucleotide sequence ID" value="NZ_AFNV02000028.1"/>
</dbReference>
<comment type="caution">
    <text evidence="2">The sequence shown here is derived from an EMBL/GenBank/DDBJ whole genome shotgun (WGS) entry which is preliminary data.</text>
</comment>
<organism evidence="2 3">
    <name type="scientific">Salinisphaera shabanensis E1L3A</name>
    <dbReference type="NCBI Taxonomy" id="1033802"/>
    <lineage>
        <taxon>Bacteria</taxon>
        <taxon>Pseudomonadati</taxon>
        <taxon>Pseudomonadota</taxon>
        <taxon>Gammaproteobacteria</taxon>
        <taxon>Salinisphaerales</taxon>
        <taxon>Salinisphaeraceae</taxon>
        <taxon>Salinisphaera</taxon>
    </lineage>
</organism>
<dbReference type="Proteomes" id="UP000006242">
    <property type="component" value="Unassembled WGS sequence"/>
</dbReference>
<dbReference type="EC" id="2.3.1.-" evidence="2"/>
<reference evidence="2 3" key="2">
    <citation type="journal article" date="2013" name="PLoS ONE">
        <title>INDIGO - INtegrated Data Warehouse of MIcrobial GenOmes with Examples from the Red Sea Extremophiles.</title>
        <authorList>
            <person name="Alam I."/>
            <person name="Antunes A."/>
            <person name="Kamau A.A."/>
            <person name="Ba Alawi W."/>
            <person name="Kalkatawi M."/>
            <person name="Stingl U."/>
            <person name="Bajic V.B."/>
        </authorList>
    </citation>
    <scope>NUCLEOTIDE SEQUENCE [LARGE SCALE GENOMIC DNA]</scope>
    <source>
        <strain evidence="2 3">E1L3A</strain>
    </source>
</reference>
<dbReference type="OrthoDB" id="9767934at2"/>
<protein>
    <submittedName>
        <fullName evidence="2">Poly 3-hydroxybutyric acid synthase protein</fullName>
        <ecNumber evidence="2">2.3.1.-</ecNumber>
    </submittedName>
</protein>
<accession>U2EI67</accession>
<dbReference type="GO" id="GO:0016746">
    <property type="term" value="F:acyltransferase activity"/>
    <property type="evidence" value="ECO:0007669"/>
    <property type="project" value="UniProtKB-KW"/>
</dbReference>
<dbReference type="STRING" id="1033802.SSPSH_003362"/>
<proteinExistence type="predicted"/>
<dbReference type="PANTHER" id="PTHR36837:SF2">
    <property type="entry name" value="POLY(3-HYDROXYALKANOATE) POLYMERASE SUBUNIT PHAC"/>
    <property type="match status" value="1"/>
</dbReference>
<dbReference type="AlphaFoldDB" id="U2EI67"/>
<keyword evidence="2" id="KW-0012">Acyltransferase</keyword>